<evidence type="ECO:0000313" key="4">
    <source>
        <dbReference type="EMBL" id="GGO48483.1"/>
    </source>
</evidence>
<protein>
    <submittedName>
        <fullName evidence="4">ABC transporter substrate-binding protein</fullName>
    </submittedName>
</protein>
<dbReference type="PANTHER" id="PTHR35936">
    <property type="entry name" value="MEMBRANE-BOUND LYTIC MUREIN TRANSGLYCOSYLASE F"/>
    <property type="match status" value="1"/>
</dbReference>
<dbReference type="InterPro" id="IPR001638">
    <property type="entry name" value="Solute-binding_3/MltF_N"/>
</dbReference>
<keyword evidence="5" id="KW-1185">Reference proteome</keyword>
<gene>
    <name evidence="4" type="ORF">GCM10010977_28150</name>
</gene>
<evidence type="ECO:0000259" key="3">
    <source>
        <dbReference type="Pfam" id="PF00497"/>
    </source>
</evidence>
<organism evidence="4 5">
    <name type="scientific">Citricoccus zhacaiensis</name>
    <dbReference type="NCBI Taxonomy" id="489142"/>
    <lineage>
        <taxon>Bacteria</taxon>
        <taxon>Bacillati</taxon>
        <taxon>Actinomycetota</taxon>
        <taxon>Actinomycetes</taxon>
        <taxon>Micrococcales</taxon>
        <taxon>Micrococcaceae</taxon>
        <taxon>Citricoccus</taxon>
    </lineage>
</organism>
<comment type="caution">
    <text evidence="4">The sequence shown here is derived from an EMBL/GenBank/DDBJ whole genome shotgun (WGS) entry which is preliminary data.</text>
</comment>
<dbReference type="SUPFAM" id="SSF53850">
    <property type="entry name" value="Periplasmic binding protein-like II"/>
    <property type="match status" value="1"/>
</dbReference>
<evidence type="ECO:0000256" key="2">
    <source>
        <dbReference type="SAM" id="SignalP"/>
    </source>
</evidence>
<evidence type="ECO:0000256" key="1">
    <source>
        <dbReference type="ARBA" id="ARBA00022729"/>
    </source>
</evidence>
<feature type="chain" id="PRO_5047478590" evidence="2">
    <location>
        <begin position="32"/>
        <end position="166"/>
    </location>
</feature>
<keyword evidence="1 2" id="KW-0732">Signal</keyword>
<proteinExistence type="predicted"/>
<evidence type="ECO:0000313" key="5">
    <source>
        <dbReference type="Proteomes" id="UP000642509"/>
    </source>
</evidence>
<dbReference type="Proteomes" id="UP000642509">
    <property type="component" value="Unassembled WGS sequence"/>
</dbReference>
<feature type="signal peptide" evidence="2">
    <location>
        <begin position="1"/>
        <end position="31"/>
    </location>
</feature>
<name>A0ABQ2MC60_9MICC</name>
<accession>A0ABQ2MC60</accession>
<sequence length="166" mass="17150">MGISRKAAMTSGFVATAVALTVTGCTSSAYPADPDGTFDDVSGGTLSVGVVHHPPYVDATGAEPTGSEVELIQAFAEEIDAEIEWTASGEEALITALETGDVDLMAGGLTDQSPWSSQAALTRSYAEDTGPDGKTVNLVLAVPLGENQMLGELERFLDEHHPGVTP</sequence>
<dbReference type="Pfam" id="PF00497">
    <property type="entry name" value="SBP_bac_3"/>
    <property type="match status" value="1"/>
</dbReference>
<dbReference type="EMBL" id="BMLQ01000009">
    <property type="protein sequence ID" value="GGO48483.1"/>
    <property type="molecule type" value="Genomic_DNA"/>
</dbReference>
<dbReference type="Gene3D" id="3.40.190.10">
    <property type="entry name" value="Periplasmic binding protein-like II"/>
    <property type="match status" value="1"/>
</dbReference>
<dbReference type="PROSITE" id="PS51257">
    <property type="entry name" value="PROKAR_LIPOPROTEIN"/>
    <property type="match status" value="1"/>
</dbReference>
<reference evidence="5" key="1">
    <citation type="journal article" date="2019" name="Int. J. Syst. Evol. Microbiol.">
        <title>The Global Catalogue of Microorganisms (GCM) 10K type strain sequencing project: providing services to taxonomists for standard genome sequencing and annotation.</title>
        <authorList>
            <consortium name="The Broad Institute Genomics Platform"/>
            <consortium name="The Broad Institute Genome Sequencing Center for Infectious Disease"/>
            <person name="Wu L."/>
            <person name="Ma J."/>
        </authorList>
    </citation>
    <scope>NUCLEOTIDE SEQUENCE [LARGE SCALE GENOMIC DNA]</scope>
    <source>
        <strain evidence="5">CGMCC 1.7064</strain>
    </source>
</reference>
<feature type="domain" description="Solute-binding protein family 3/N-terminal" evidence="3">
    <location>
        <begin position="48"/>
        <end position="127"/>
    </location>
</feature>